<evidence type="ECO:0000256" key="4">
    <source>
        <dbReference type="PROSITE-ProRule" id="PRU00473"/>
    </source>
</evidence>
<comment type="subcellular location">
    <subcellularLocation>
        <location evidence="1">Cell outer membrane</location>
    </subcellularLocation>
</comment>
<dbReference type="InterPro" id="IPR006664">
    <property type="entry name" value="OMP_bac"/>
</dbReference>
<dbReference type="PANTHER" id="PTHR30329:SF21">
    <property type="entry name" value="LIPOPROTEIN YIAD-RELATED"/>
    <property type="match status" value="1"/>
</dbReference>
<evidence type="ECO:0000313" key="6">
    <source>
        <dbReference type="EMBL" id="CAH1526808.1"/>
    </source>
</evidence>
<dbReference type="Proteomes" id="UP001295420">
    <property type="component" value="Unassembled WGS sequence"/>
</dbReference>
<evidence type="ECO:0000256" key="2">
    <source>
        <dbReference type="ARBA" id="ARBA00023136"/>
    </source>
</evidence>
<dbReference type="Pfam" id="PF00691">
    <property type="entry name" value="OmpA"/>
    <property type="match status" value="1"/>
</dbReference>
<dbReference type="EMBL" id="CAKMTQ010000012">
    <property type="protein sequence ID" value="CAH1526808.1"/>
    <property type="molecule type" value="Genomic_DNA"/>
</dbReference>
<evidence type="ECO:0000256" key="1">
    <source>
        <dbReference type="ARBA" id="ARBA00004442"/>
    </source>
</evidence>
<dbReference type="PANTHER" id="PTHR30329">
    <property type="entry name" value="STATOR ELEMENT OF FLAGELLAR MOTOR COMPLEX"/>
    <property type="match status" value="1"/>
</dbReference>
<dbReference type="PROSITE" id="PS51123">
    <property type="entry name" value="OMPA_2"/>
    <property type="match status" value="1"/>
</dbReference>
<comment type="caution">
    <text evidence="6">The sequence shown here is derived from an EMBL/GenBank/DDBJ whole genome shotgun (WGS) entry which is preliminary data.</text>
</comment>
<proteinExistence type="predicted"/>
<accession>A0AAU9Q4W5</accession>
<dbReference type="CDD" id="cd07185">
    <property type="entry name" value="OmpA_C-like"/>
    <property type="match status" value="1"/>
</dbReference>
<evidence type="ECO:0000313" key="7">
    <source>
        <dbReference type="Proteomes" id="UP001295420"/>
    </source>
</evidence>
<evidence type="ECO:0000259" key="5">
    <source>
        <dbReference type="PROSITE" id="PS51123"/>
    </source>
</evidence>
<dbReference type="PRINTS" id="PR01021">
    <property type="entry name" value="OMPADOMAIN"/>
</dbReference>
<dbReference type="InterPro" id="IPR036737">
    <property type="entry name" value="OmpA-like_sf"/>
</dbReference>
<dbReference type="PROSITE" id="PS51257">
    <property type="entry name" value="PROKAR_LIPOPROTEIN"/>
    <property type="match status" value="1"/>
</dbReference>
<organism evidence="6 7">
    <name type="scientific">Vibrio owensii</name>
    <dbReference type="NCBI Taxonomy" id="696485"/>
    <lineage>
        <taxon>Bacteria</taxon>
        <taxon>Pseudomonadati</taxon>
        <taxon>Pseudomonadota</taxon>
        <taxon>Gammaproteobacteria</taxon>
        <taxon>Vibrionales</taxon>
        <taxon>Vibrionaceae</taxon>
        <taxon>Vibrio</taxon>
    </lineage>
</organism>
<dbReference type="Gene3D" id="3.30.1330.60">
    <property type="entry name" value="OmpA-like domain"/>
    <property type="match status" value="1"/>
</dbReference>
<dbReference type="AlphaFoldDB" id="A0AAU9Q4W5"/>
<keyword evidence="3" id="KW-0998">Cell outer membrane</keyword>
<dbReference type="InterPro" id="IPR050330">
    <property type="entry name" value="Bact_OuterMem_StrucFunc"/>
</dbReference>
<feature type="domain" description="OmpA-like" evidence="5">
    <location>
        <begin position="101"/>
        <end position="218"/>
    </location>
</feature>
<evidence type="ECO:0000256" key="3">
    <source>
        <dbReference type="ARBA" id="ARBA00023237"/>
    </source>
</evidence>
<name>A0AAU9Q4W5_9VIBR</name>
<reference evidence="6" key="1">
    <citation type="submission" date="2022-01" db="EMBL/GenBank/DDBJ databases">
        <authorList>
            <person name="Lagorce A."/>
        </authorList>
    </citation>
    <scope>NUCLEOTIDE SEQUENCE</scope>
    <source>
        <strain evidence="6">Th15_F1_D04</strain>
    </source>
</reference>
<protein>
    <submittedName>
        <fullName evidence="6">Protein F-related protein</fullName>
    </submittedName>
</protein>
<sequence>MNRNSFYVGNGMKHWFLVACGLLAGCGSINSDMVPGGNMLDTAPRTNSELRHPEWGYAKSYASTPRYVAQAPSTMGKKSQGVTSLEMFLNRHQIAHETISGDHLMVRLKEQVHFQTGSARLSSQSEDWLRNLGHYLAGRTDVDVVIDGHADNTGAATFNDSLSEKRAREVEKQLLATSLPRQRVFSRGFGEYVPQCSNATASGKACNRRVELMLIVDQ</sequence>
<dbReference type="SUPFAM" id="SSF103088">
    <property type="entry name" value="OmpA-like"/>
    <property type="match status" value="1"/>
</dbReference>
<gene>
    <name evidence="6" type="ORF">THF1D04_20439</name>
</gene>
<keyword evidence="2 4" id="KW-0472">Membrane</keyword>
<dbReference type="InterPro" id="IPR006665">
    <property type="entry name" value="OmpA-like"/>
</dbReference>
<dbReference type="GO" id="GO:0009279">
    <property type="term" value="C:cell outer membrane"/>
    <property type="evidence" value="ECO:0007669"/>
    <property type="project" value="UniProtKB-SubCell"/>
</dbReference>